<feature type="domain" description="Peptidase S9 prolyl oligopeptidase catalytic" evidence="1">
    <location>
        <begin position="75"/>
        <end position="233"/>
    </location>
</feature>
<dbReference type="SUPFAM" id="SSF53474">
    <property type="entry name" value="alpha/beta-Hydrolases"/>
    <property type="match status" value="1"/>
</dbReference>
<proteinExistence type="predicted"/>
<dbReference type="GO" id="GO:0008236">
    <property type="term" value="F:serine-type peptidase activity"/>
    <property type="evidence" value="ECO:0007669"/>
    <property type="project" value="InterPro"/>
</dbReference>
<evidence type="ECO:0000313" key="3">
    <source>
        <dbReference type="Proteomes" id="UP000094256"/>
    </source>
</evidence>
<reference evidence="2 3" key="1">
    <citation type="submission" date="2016-01" db="EMBL/GenBank/DDBJ databases">
        <title>Complete genome and mega plasmid sequence of Sphingomonas panacis DCY99 elicits systemic resistance in rice to Xanthomonas oryzae.</title>
        <authorList>
            <person name="Kim Y.J."/>
            <person name="Yang D.C."/>
            <person name="Sing P."/>
        </authorList>
    </citation>
    <scope>NUCLEOTIDE SEQUENCE [LARGE SCALE GENOMIC DNA]</scope>
    <source>
        <strain evidence="2 3">DCY99</strain>
        <plasmid evidence="3">Plasmid</plasmid>
    </source>
</reference>
<dbReference type="Gene3D" id="3.40.50.1820">
    <property type="entry name" value="alpha/beta hydrolase"/>
    <property type="match status" value="1"/>
</dbReference>
<name>A0A1B3ZIL4_9SPHN</name>
<organism evidence="2 3">
    <name type="scientific">Sphingomonas panacis</name>
    <dbReference type="NCBI Taxonomy" id="1560345"/>
    <lineage>
        <taxon>Bacteria</taxon>
        <taxon>Pseudomonadati</taxon>
        <taxon>Pseudomonadota</taxon>
        <taxon>Alphaproteobacteria</taxon>
        <taxon>Sphingomonadales</taxon>
        <taxon>Sphingomonadaceae</taxon>
        <taxon>Sphingomonas</taxon>
    </lineage>
</organism>
<dbReference type="Proteomes" id="UP000094256">
    <property type="component" value="Plasmid unnamed"/>
</dbReference>
<evidence type="ECO:0000313" key="2">
    <source>
        <dbReference type="EMBL" id="AOH87267.1"/>
    </source>
</evidence>
<dbReference type="AlphaFoldDB" id="A0A1B3ZIL4"/>
<dbReference type="GO" id="GO:0006508">
    <property type="term" value="P:proteolysis"/>
    <property type="evidence" value="ECO:0007669"/>
    <property type="project" value="InterPro"/>
</dbReference>
<keyword evidence="2" id="KW-0614">Plasmid</keyword>
<keyword evidence="3" id="KW-1185">Reference proteome</keyword>
<protein>
    <recommendedName>
        <fullName evidence="1">Peptidase S9 prolyl oligopeptidase catalytic domain-containing protein</fullName>
    </recommendedName>
</protein>
<dbReference type="EMBL" id="CP014169">
    <property type="protein sequence ID" value="AOH87267.1"/>
    <property type="molecule type" value="Genomic_DNA"/>
</dbReference>
<dbReference type="KEGG" id="span:AWL63_24260"/>
<accession>A0A1B3ZIL4</accession>
<dbReference type="Pfam" id="PF00326">
    <property type="entry name" value="Peptidase_S9"/>
    <property type="match status" value="1"/>
</dbReference>
<sequence length="265" mass="29357">MIVVQYISRGFLRGGVGDEYPIFPLAAEGFAVLSLQRPPDFYETVKDGSLRSIRDAQVADQREWQDRRSVHSSLLGGVAIAVSRGIADPRKLAITGSSDGAATVQFALVNAPGLFAAAAVSSGFMEPLSTQVFGGQAWAAQLVDLGYPTLETGQSAFWQPMSVGMHADSINSPILFQVADDEYLLALESYSLLKAHRRSTELYVFPNEYHIKWQPAHRFSIYNRNVDWFRYWLLGHVDADPSKDRQYARWRSLSSTVAPTPLSTP</sequence>
<geneLocation type="plasmid" evidence="3"/>
<dbReference type="InterPro" id="IPR001375">
    <property type="entry name" value="Peptidase_S9_cat"/>
</dbReference>
<dbReference type="InterPro" id="IPR029058">
    <property type="entry name" value="AB_hydrolase_fold"/>
</dbReference>
<gene>
    <name evidence="2" type="ORF">AWL63_24260</name>
</gene>
<evidence type="ECO:0000259" key="1">
    <source>
        <dbReference type="Pfam" id="PF00326"/>
    </source>
</evidence>